<dbReference type="EMBL" id="KI912109">
    <property type="protein sequence ID" value="ETS87374.1"/>
    <property type="molecule type" value="Genomic_DNA"/>
</dbReference>
<accession>W3XN12</accession>
<dbReference type="AlphaFoldDB" id="W3XN12"/>
<dbReference type="RefSeq" id="XP_007827974.1">
    <property type="nucleotide sequence ID" value="XM_007829783.1"/>
</dbReference>
<dbReference type="OrthoDB" id="46868at2759"/>
<evidence type="ECO:0000256" key="2">
    <source>
        <dbReference type="ARBA" id="ARBA00022448"/>
    </source>
</evidence>
<dbReference type="Pfam" id="PF03908">
    <property type="entry name" value="Sec20"/>
    <property type="match status" value="1"/>
</dbReference>
<dbReference type="OMA" id="WYLETTF"/>
<proteinExistence type="inferred from homology"/>
<evidence type="ECO:0000259" key="12">
    <source>
        <dbReference type="Pfam" id="PF03908"/>
    </source>
</evidence>
<dbReference type="InParanoid" id="W3XN12"/>
<comment type="similarity">
    <text evidence="9">Belongs to the SEC20 family.</text>
</comment>
<dbReference type="GO" id="GO:0005484">
    <property type="term" value="F:SNAP receptor activity"/>
    <property type="evidence" value="ECO:0007669"/>
    <property type="project" value="InterPro"/>
</dbReference>
<dbReference type="GO" id="GO:0031201">
    <property type="term" value="C:SNARE complex"/>
    <property type="evidence" value="ECO:0007669"/>
    <property type="project" value="TreeGrafter"/>
</dbReference>
<evidence type="ECO:0000313" key="13">
    <source>
        <dbReference type="EMBL" id="ETS87374.1"/>
    </source>
</evidence>
<evidence type="ECO:0000256" key="4">
    <source>
        <dbReference type="ARBA" id="ARBA00022824"/>
    </source>
</evidence>
<keyword evidence="8" id="KW-0472">Membrane</keyword>
<feature type="coiled-coil region" evidence="10">
    <location>
        <begin position="1"/>
        <end position="28"/>
    </location>
</feature>
<evidence type="ECO:0000256" key="8">
    <source>
        <dbReference type="ARBA" id="ARBA00023136"/>
    </source>
</evidence>
<dbReference type="PANTHER" id="PTHR12825:SF0">
    <property type="entry name" value="VESICLE TRANSPORT PROTEIN SEC20"/>
    <property type="match status" value="1"/>
</dbReference>
<dbReference type="KEGG" id="pfy:PFICI_01202"/>
<keyword evidence="5" id="KW-0931">ER-Golgi transport</keyword>
<keyword evidence="14" id="KW-1185">Reference proteome</keyword>
<dbReference type="GO" id="GO:0006890">
    <property type="term" value="P:retrograde vesicle-mediated transport, Golgi to endoplasmic reticulum"/>
    <property type="evidence" value="ECO:0007669"/>
    <property type="project" value="InterPro"/>
</dbReference>
<dbReference type="HOGENOM" id="CLU_038503_0_0_1"/>
<evidence type="ECO:0000256" key="3">
    <source>
        <dbReference type="ARBA" id="ARBA00022692"/>
    </source>
</evidence>
<feature type="region of interest" description="Disordered" evidence="11">
    <location>
        <begin position="130"/>
        <end position="189"/>
    </location>
</feature>
<keyword evidence="2" id="KW-0813">Transport</keyword>
<reference evidence="14" key="1">
    <citation type="journal article" date="2015" name="BMC Genomics">
        <title>Genomic and transcriptomic analysis of the endophytic fungus Pestalotiopsis fici reveals its lifestyle and high potential for synthesis of natural products.</title>
        <authorList>
            <person name="Wang X."/>
            <person name="Zhang X."/>
            <person name="Liu L."/>
            <person name="Xiang M."/>
            <person name="Wang W."/>
            <person name="Sun X."/>
            <person name="Che Y."/>
            <person name="Guo L."/>
            <person name="Liu G."/>
            <person name="Guo L."/>
            <person name="Wang C."/>
            <person name="Yin W.B."/>
            <person name="Stadler M."/>
            <person name="Zhang X."/>
            <person name="Liu X."/>
        </authorList>
    </citation>
    <scope>NUCLEOTIDE SEQUENCE [LARGE SCALE GENOMIC DNA]</scope>
    <source>
        <strain evidence="14">W106-1 / CGMCC3.15140</strain>
    </source>
</reference>
<keyword evidence="4" id="KW-0256">Endoplasmic reticulum</keyword>
<evidence type="ECO:0000313" key="14">
    <source>
        <dbReference type="Proteomes" id="UP000030651"/>
    </source>
</evidence>
<feature type="compositionally biased region" description="Polar residues" evidence="11">
    <location>
        <begin position="132"/>
        <end position="145"/>
    </location>
</feature>
<evidence type="ECO:0000256" key="5">
    <source>
        <dbReference type="ARBA" id="ARBA00022892"/>
    </source>
</evidence>
<evidence type="ECO:0000256" key="9">
    <source>
        <dbReference type="ARBA" id="ARBA00037934"/>
    </source>
</evidence>
<keyword evidence="7 10" id="KW-0175">Coiled coil</keyword>
<dbReference type="STRING" id="1229662.W3XN12"/>
<dbReference type="Proteomes" id="UP000030651">
    <property type="component" value="Unassembled WGS sequence"/>
</dbReference>
<protein>
    <recommendedName>
        <fullName evidence="12">Sec20 C-terminal domain-containing protein</fullName>
    </recommendedName>
</protein>
<comment type="subcellular location">
    <subcellularLocation>
        <location evidence="1">Endoplasmic reticulum membrane</location>
        <topology evidence="1">Single-pass type IV membrane protein</topology>
    </subcellularLocation>
</comment>
<feature type="domain" description="Sec20 C-terminal" evidence="12">
    <location>
        <begin position="185"/>
        <end position="275"/>
    </location>
</feature>
<evidence type="ECO:0000256" key="7">
    <source>
        <dbReference type="ARBA" id="ARBA00023054"/>
    </source>
</evidence>
<keyword evidence="3" id="KW-0812">Transmembrane</keyword>
<feature type="coiled-coil region" evidence="10">
    <location>
        <begin position="79"/>
        <end position="127"/>
    </location>
</feature>
<evidence type="ECO:0000256" key="1">
    <source>
        <dbReference type="ARBA" id="ARBA00004163"/>
    </source>
</evidence>
<dbReference type="InterPro" id="IPR005606">
    <property type="entry name" value="Sec20"/>
</dbReference>
<keyword evidence="6" id="KW-1133">Transmembrane helix</keyword>
<name>W3XN12_PESFW</name>
<organism evidence="13 14">
    <name type="scientific">Pestalotiopsis fici (strain W106-1 / CGMCC3.15140)</name>
    <dbReference type="NCBI Taxonomy" id="1229662"/>
    <lineage>
        <taxon>Eukaryota</taxon>
        <taxon>Fungi</taxon>
        <taxon>Dikarya</taxon>
        <taxon>Ascomycota</taxon>
        <taxon>Pezizomycotina</taxon>
        <taxon>Sordariomycetes</taxon>
        <taxon>Xylariomycetidae</taxon>
        <taxon>Amphisphaeriales</taxon>
        <taxon>Sporocadaceae</taxon>
        <taxon>Pestalotiopsis</taxon>
    </lineage>
</organism>
<dbReference type="GO" id="GO:0005789">
    <property type="term" value="C:endoplasmic reticulum membrane"/>
    <property type="evidence" value="ECO:0007669"/>
    <property type="project" value="UniProtKB-SubCell"/>
</dbReference>
<evidence type="ECO:0000256" key="10">
    <source>
        <dbReference type="SAM" id="Coils"/>
    </source>
</evidence>
<feature type="compositionally biased region" description="Basic and acidic residues" evidence="11">
    <location>
        <begin position="172"/>
        <end position="181"/>
    </location>
</feature>
<evidence type="ECO:0000256" key="6">
    <source>
        <dbReference type="ARBA" id="ARBA00022989"/>
    </source>
</evidence>
<feature type="compositionally biased region" description="Basic residues" evidence="11">
    <location>
        <begin position="158"/>
        <end position="171"/>
    </location>
</feature>
<gene>
    <name evidence="13" type="ORF">PFICI_01202</name>
</gene>
<dbReference type="PANTHER" id="PTHR12825">
    <property type="entry name" value="BNIP1-RELATED"/>
    <property type="match status" value="1"/>
</dbReference>
<dbReference type="eggNOG" id="ENOG502S7WD">
    <property type="taxonomic scope" value="Eukaryota"/>
</dbReference>
<dbReference type="GeneID" id="19266215"/>
<dbReference type="InterPro" id="IPR056173">
    <property type="entry name" value="Sec20_C"/>
</dbReference>
<evidence type="ECO:0000256" key="11">
    <source>
        <dbReference type="SAM" id="MobiDB-lite"/>
    </source>
</evidence>
<sequence>MERAVERLAELQAKLATLQEAVGQLKQHITRLAEFDYLQSGDLDDTATNELSTEIIQLIQEQEDDLGLLQEEILGLRPLKALKHDKERLEDAAERLGEELKSCRPLLRKAQLQAQDNLKQAQKRERELLWASFSQPRSSKTSGRSSPADGLAAAATSNHHHHHRPRARAKTARSEMSKDDQTVASSSDVTAALRRTHDMMAGELARSDFARRTLQESTAALAQLGESYSSLDVMLASSRDLLGTLLTSQKSDTWYLQTSFYMLAATNCWLVFRRLLYGPLWWLVWLPLRLLFRGTVAVTSLAGRGGGQEDIIAAVPLEGKPVEASMNNEGIHTVQVGQPQAAAPEVEMVTDPGNDESMVDEIGRMIDEAREGKAGVVMDEELVHEAVDAQEFAQEAEPVQQEAERVRVEL</sequence>